<dbReference type="Proteomes" id="UP000293854">
    <property type="component" value="Unassembled WGS sequence"/>
</dbReference>
<evidence type="ECO:0000313" key="3">
    <source>
        <dbReference type="EMBL" id="RZI03138.1"/>
    </source>
</evidence>
<dbReference type="OrthoDB" id="2418442at2"/>
<dbReference type="EMBL" id="RQTE01000073">
    <property type="protein sequence ID" value="RZI03138.1"/>
    <property type="molecule type" value="Genomic_DNA"/>
</dbReference>
<sequence>MNHNINVKNGTLQAFVANVNDLGVELVIDQALRNVRKEKLTELIDQALVNKDEEAFNRYTAEYNQLEDVLIG</sequence>
<dbReference type="AlphaFoldDB" id="A0A143PB16"/>
<gene>
    <name evidence="3" type="ORF">EIG99_04220</name>
    <name evidence="2" type="ORF">I6J05_00940</name>
</gene>
<accession>A0A143PB16</accession>
<reference evidence="3 4" key="1">
    <citation type="submission" date="2018-11" db="EMBL/GenBank/DDBJ databases">
        <title>Genomic profiling of Staphylococcus species from a Poultry farm system in KwaZulu-Natal, South Africa.</title>
        <authorList>
            <person name="Amoako D.G."/>
            <person name="Somboro A.M."/>
            <person name="Abia A.L.K."/>
            <person name="Bester L.A."/>
            <person name="Essack S.Y."/>
        </authorList>
    </citation>
    <scope>NUCLEOTIDE SEQUENCE [LARGE SCALE GENOMIC DNA]</scope>
    <source>
        <strain evidence="3 4">SA11</strain>
    </source>
</reference>
<dbReference type="InterPro" id="IPR027393">
    <property type="entry name" value="Virus_scaffolding_prot_C"/>
</dbReference>
<dbReference type="InterPro" id="IPR014957">
    <property type="entry name" value="IDEAL_dom"/>
</dbReference>
<dbReference type="Proteomes" id="UP000595942">
    <property type="component" value="Chromosome"/>
</dbReference>
<evidence type="ECO:0000313" key="4">
    <source>
        <dbReference type="Proteomes" id="UP000293854"/>
    </source>
</evidence>
<evidence type="ECO:0000313" key="5">
    <source>
        <dbReference type="Proteomes" id="UP000595942"/>
    </source>
</evidence>
<dbReference type="Gene3D" id="4.10.810.10">
    <property type="entry name" value="Virus Scaffolding Protein, Chain A"/>
    <property type="match status" value="1"/>
</dbReference>
<evidence type="ECO:0000313" key="2">
    <source>
        <dbReference type="EMBL" id="QQS82914.1"/>
    </source>
</evidence>
<proteinExistence type="predicted"/>
<protein>
    <submittedName>
        <fullName evidence="3">IDEAL domain-containing protein</fullName>
    </submittedName>
</protein>
<dbReference type="GeneID" id="93727158"/>
<reference evidence="2 5" key="2">
    <citation type="submission" date="2021-01" db="EMBL/GenBank/DDBJ databases">
        <title>FDA dAtabase for Regulatory Grade micrObial Sequences (FDA-ARGOS): Supporting development and validation of Infectious Disease Dx tests.</title>
        <authorList>
            <person name="Sproer C."/>
            <person name="Gronow S."/>
            <person name="Severitt S."/>
            <person name="Schroder I."/>
            <person name="Tallon L."/>
            <person name="Sadzewicz L."/>
            <person name="Zhao X."/>
            <person name="Boylan J."/>
            <person name="Ott S."/>
            <person name="Bowen H."/>
            <person name="Vavikolanu K."/>
            <person name="Mehta A."/>
            <person name="Aluvathingal J."/>
            <person name="Nadendla S."/>
            <person name="Lowell S."/>
            <person name="Myers T."/>
            <person name="Yan Y."/>
            <person name="Sichtig H."/>
        </authorList>
    </citation>
    <scope>NUCLEOTIDE SEQUENCE [LARGE SCALE GENOMIC DNA]</scope>
    <source>
        <strain evidence="2 5">FDAARGOS_1148</strain>
    </source>
</reference>
<dbReference type="Pfam" id="PF08858">
    <property type="entry name" value="IDEAL"/>
    <property type="match status" value="1"/>
</dbReference>
<dbReference type="EMBL" id="CP068073">
    <property type="protein sequence ID" value="QQS82914.1"/>
    <property type="molecule type" value="Genomic_DNA"/>
</dbReference>
<evidence type="ECO:0000259" key="1">
    <source>
        <dbReference type="SMART" id="SM00914"/>
    </source>
</evidence>
<dbReference type="RefSeq" id="WP_047131718.1">
    <property type="nucleotide sequence ID" value="NZ_CP015114.1"/>
</dbReference>
<dbReference type="SMART" id="SM00914">
    <property type="entry name" value="IDEAL"/>
    <property type="match status" value="1"/>
</dbReference>
<feature type="domain" description="IDEAL" evidence="1">
    <location>
        <begin position="27"/>
        <end position="63"/>
    </location>
</feature>
<name>A0A143PB16_9STAP</name>
<keyword evidence="5" id="KW-1185">Reference proteome</keyword>
<dbReference type="KEGG" id="scv:A4G25_04715"/>
<organism evidence="3 4">
    <name type="scientific">Staphylococcus condimenti</name>
    <dbReference type="NCBI Taxonomy" id="70255"/>
    <lineage>
        <taxon>Bacteria</taxon>
        <taxon>Bacillati</taxon>
        <taxon>Bacillota</taxon>
        <taxon>Bacilli</taxon>
        <taxon>Bacillales</taxon>
        <taxon>Staphylococcaceae</taxon>
        <taxon>Staphylococcus</taxon>
    </lineage>
</organism>